<dbReference type="PANTHER" id="PTHR20837">
    <property type="entry name" value="CENTROSOMAL PROTEIN-RELATED"/>
    <property type="match status" value="1"/>
</dbReference>
<evidence type="ECO:0000259" key="2">
    <source>
        <dbReference type="Pfam" id="PF17921"/>
    </source>
</evidence>
<feature type="region of interest" description="Disordered" evidence="1">
    <location>
        <begin position="1"/>
        <end position="25"/>
    </location>
</feature>
<name>A0A7R9FYA5_TIMSH</name>
<evidence type="ECO:0000313" key="3">
    <source>
        <dbReference type="EMBL" id="CAD7259787.1"/>
    </source>
</evidence>
<accession>A0A7R9FYA5</accession>
<dbReference type="GO" id="GO:1904491">
    <property type="term" value="P:protein localization to ciliary transition zone"/>
    <property type="evidence" value="ECO:0007669"/>
    <property type="project" value="TreeGrafter"/>
</dbReference>
<dbReference type="Pfam" id="PF17921">
    <property type="entry name" value="Integrase_H2C2"/>
    <property type="match status" value="1"/>
</dbReference>
<feature type="region of interest" description="Disordered" evidence="1">
    <location>
        <begin position="331"/>
        <end position="374"/>
    </location>
</feature>
<gene>
    <name evidence="3" type="ORF">TSIB3V08_LOCUS3985</name>
</gene>
<feature type="compositionally biased region" description="Low complexity" evidence="1">
    <location>
        <begin position="348"/>
        <end position="360"/>
    </location>
</feature>
<dbReference type="InterPro" id="IPR041588">
    <property type="entry name" value="Integrase_H2C2"/>
</dbReference>
<dbReference type="PANTHER" id="PTHR20837:SF0">
    <property type="entry name" value="COILED-COIL AND C2 DOMAIN-CONTAINING PROTEIN 2A"/>
    <property type="match status" value="1"/>
</dbReference>
<feature type="domain" description="Integrase zinc-binding" evidence="2">
    <location>
        <begin position="823"/>
        <end position="859"/>
    </location>
</feature>
<evidence type="ECO:0000256" key="1">
    <source>
        <dbReference type="SAM" id="MobiDB-lite"/>
    </source>
</evidence>
<dbReference type="EMBL" id="OC001382">
    <property type="protein sequence ID" value="CAD7259787.1"/>
    <property type="molecule type" value="Genomic_DNA"/>
</dbReference>
<feature type="compositionally biased region" description="Basic residues" evidence="1">
    <location>
        <begin position="12"/>
        <end position="21"/>
    </location>
</feature>
<dbReference type="GO" id="GO:1905515">
    <property type="term" value="P:non-motile cilium assembly"/>
    <property type="evidence" value="ECO:0007669"/>
    <property type="project" value="TreeGrafter"/>
</dbReference>
<proteinExistence type="predicted"/>
<feature type="compositionally biased region" description="Polar residues" evidence="1">
    <location>
        <begin position="641"/>
        <end position="651"/>
    </location>
</feature>
<organism evidence="3">
    <name type="scientific">Timema shepardi</name>
    <name type="common">Walking stick</name>
    <dbReference type="NCBI Taxonomy" id="629360"/>
    <lineage>
        <taxon>Eukaryota</taxon>
        <taxon>Metazoa</taxon>
        <taxon>Ecdysozoa</taxon>
        <taxon>Arthropoda</taxon>
        <taxon>Hexapoda</taxon>
        <taxon>Insecta</taxon>
        <taxon>Pterygota</taxon>
        <taxon>Neoptera</taxon>
        <taxon>Polyneoptera</taxon>
        <taxon>Phasmatodea</taxon>
        <taxon>Timematodea</taxon>
        <taxon>Timematoidea</taxon>
        <taxon>Timematidae</taxon>
        <taxon>Timema</taxon>
    </lineage>
</organism>
<feature type="region of interest" description="Disordered" evidence="1">
    <location>
        <begin position="619"/>
        <end position="651"/>
    </location>
</feature>
<reference evidence="3" key="1">
    <citation type="submission" date="2020-11" db="EMBL/GenBank/DDBJ databases">
        <authorList>
            <person name="Tran Van P."/>
        </authorList>
    </citation>
    <scope>NUCLEOTIDE SEQUENCE</scope>
</reference>
<sequence length="930" mass="105598">MRASEPALAWKKSGKPFRKNHPISPKRDLNLNLPVLGSLAQHETSELGDYTTEMFGFPLNMSYTNMEAVTEAMRATGVHYNENPGVEFALAVPCYSSLRLRVVTGCVYSKCSLRVTFVDRHRSRGSSGWGSSISGLCRSGGCRSFRGIAVDKDKQIGRVEKYKERVTATQGSRWAVGWGPDNVSRGGRVPTVDIKSSAILRANSEINDLDRQPRRGSATIGTHWVNEDAVSRIQRRRYKLTAVHHQLQRRPVEHYKIRIAHHDSSPSHYSLLPLLHIRTTHRDSSPSTSSPYSCFARFISDSRTTYLSHLSHLSHPKKPYSPLSLPPVSPLFFTPPRQRRPHDSFQNPDRLSPLSSPRPSYNLQPTNTPPDPTNSLPHHYHILAIRTLESNAWNGQIYFWPRKHRGLSPSYVDIKEWVPQLLLHVNNRGDDKFWRPTSEPTTPLVEGPTFFGLPRDDAPRFSTLPGADEARDTTWLEYTCTACRSQPPPPPCTADNCPREVGWVPIVRRQLNLEASHWWEQFVEFVTTWEQFKIRLNARLLPAVSPDEAIPLLIELIKPGIRSFLHAPPPSNIEELVDRATAIEKDHLKQPAPPLSLRINRNSPHLGATTFLSITSIGTTPRTRKRPSEKRSIEMELCPTPNGSGRTMGSNSHLCDQPQLLHPSAYNPSRNYVWPLLALVDTAASANFLLANYLPTKDRTPISPLPYSTRPNDETPPITLADVQNDAPSSHADKLMNVLKAQRPLRGTRSATHSITLKNTERIFSKLYRNFTTQYAIVKNQDTMGDPHRTLDLRDVQFVNTCQLKNGHILRRITISSPWRLLVPHDLQLRVLYQYYDHALAGHPGEDETHRAISQDYTWAAPLHIYENHRKWDLLLPQILFHLRCRRNEASDMTPNQLLFGHTLRRLGEWRFPDHQGQDALGEQRGGSHP</sequence>
<dbReference type="InterPro" id="IPR052434">
    <property type="entry name" value="Tectonic-like_complex_comp"/>
</dbReference>
<dbReference type="AlphaFoldDB" id="A0A7R9FYA5"/>
<dbReference type="Gene3D" id="1.10.340.70">
    <property type="match status" value="1"/>
</dbReference>
<dbReference type="GO" id="GO:0035869">
    <property type="term" value="C:ciliary transition zone"/>
    <property type="evidence" value="ECO:0007669"/>
    <property type="project" value="TreeGrafter"/>
</dbReference>
<protein>
    <recommendedName>
        <fullName evidence="2">Integrase zinc-binding domain-containing protein</fullName>
    </recommendedName>
</protein>